<accession>A0ABR2EM01</accession>
<name>A0ABR2EM01_9ROSI</name>
<dbReference type="Proteomes" id="UP001472677">
    <property type="component" value="Unassembled WGS sequence"/>
</dbReference>
<evidence type="ECO:0000313" key="1">
    <source>
        <dbReference type="EMBL" id="KAK8563021.1"/>
    </source>
</evidence>
<sequence>MAKGEELVKKRVAEEVRIKILRVQIGELKGSTVASFSSVNKVFFRTETGELSDQESWETDIAAASITFFFVLEAF</sequence>
<dbReference type="EMBL" id="JBBPBM010000012">
    <property type="protein sequence ID" value="KAK8563021.1"/>
    <property type="molecule type" value="Genomic_DNA"/>
</dbReference>
<organism evidence="1 2">
    <name type="scientific">Hibiscus sabdariffa</name>
    <name type="common">roselle</name>
    <dbReference type="NCBI Taxonomy" id="183260"/>
    <lineage>
        <taxon>Eukaryota</taxon>
        <taxon>Viridiplantae</taxon>
        <taxon>Streptophyta</taxon>
        <taxon>Embryophyta</taxon>
        <taxon>Tracheophyta</taxon>
        <taxon>Spermatophyta</taxon>
        <taxon>Magnoliopsida</taxon>
        <taxon>eudicotyledons</taxon>
        <taxon>Gunneridae</taxon>
        <taxon>Pentapetalae</taxon>
        <taxon>rosids</taxon>
        <taxon>malvids</taxon>
        <taxon>Malvales</taxon>
        <taxon>Malvaceae</taxon>
        <taxon>Malvoideae</taxon>
        <taxon>Hibiscus</taxon>
    </lineage>
</organism>
<reference evidence="1 2" key="1">
    <citation type="journal article" date="2024" name="G3 (Bethesda)">
        <title>Genome assembly of Hibiscus sabdariffa L. provides insights into metabolisms of medicinal natural products.</title>
        <authorList>
            <person name="Kim T."/>
        </authorList>
    </citation>
    <scope>NUCLEOTIDE SEQUENCE [LARGE SCALE GENOMIC DNA]</scope>
    <source>
        <strain evidence="1">TK-2024</strain>
        <tissue evidence="1">Old leaves</tissue>
    </source>
</reference>
<evidence type="ECO:0000313" key="2">
    <source>
        <dbReference type="Proteomes" id="UP001472677"/>
    </source>
</evidence>
<gene>
    <name evidence="1" type="ORF">V6N12_011082</name>
</gene>
<comment type="caution">
    <text evidence="1">The sequence shown here is derived from an EMBL/GenBank/DDBJ whole genome shotgun (WGS) entry which is preliminary data.</text>
</comment>
<keyword evidence="2" id="KW-1185">Reference proteome</keyword>
<protein>
    <submittedName>
        <fullName evidence="1">Uncharacterized protein</fullName>
    </submittedName>
</protein>
<proteinExistence type="predicted"/>